<evidence type="ECO:0000256" key="1">
    <source>
        <dbReference type="SAM" id="MobiDB-lite"/>
    </source>
</evidence>
<accession>A0A517QCH6</accession>
<feature type="region of interest" description="Disordered" evidence="1">
    <location>
        <begin position="1"/>
        <end position="21"/>
    </location>
</feature>
<dbReference type="EMBL" id="CP037421">
    <property type="protein sequence ID" value="QDT29332.1"/>
    <property type="molecule type" value="Genomic_DNA"/>
</dbReference>
<keyword evidence="3" id="KW-1185">Reference proteome</keyword>
<dbReference type="Proteomes" id="UP000315647">
    <property type="component" value="Chromosome"/>
</dbReference>
<proteinExistence type="predicted"/>
<evidence type="ECO:0000313" key="3">
    <source>
        <dbReference type="Proteomes" id="UP000315647"/>
    </source>
</evidence>
<organism evidence="2 3">
    <name type="scientific">Gimesia panareensis</name>
    <dbReference type="NCBI Taxonomy" id="2527978"/>
    <lineage>
        <taxon>Bacteria</taxon>
        <taxon>Pseudomonadati</taxon>
        <taxon>Planctomycetota</taxon>
        <taxon>Planctomycetia</taxon>
        <taxon>Planctomycetales</taxon>
        <taxon>Planctomycetaceae</taxon>
        <taxon>Gimesia</taxon>
    </lineage>
</organism>
<sequence>MPWERTLLMNDVGEPDAPTKSTSAYLSDASGNLLYATPSLPQTVRFFLEPFSSQLILLRTDFTGLRDRLQVLMSFMIISLPVSIGLGQG</sequence>
<evidence type="ECO:0000313" key="2">
    <source>
        <dbReference type="EMBL" id="QDT29332.1"/>
    </source>
</evidence>
<dbReference type="AlphaFoldDB" id="A0A517QCH6"/>
<gene>
    <name evidence="2" type="ORF">Enr10x_46840</name>
</gene>
<reference evidence="2 3" key="1">
    <citation type="submission" date="2019-03" db="EMBL/GenBank/DDBJ databases">
        <title>Deep-cultivation of Planctomycetes and their phenomic and genomic characterization uncovers novel biology.</title>
        <authorList>
            <person name="Wiegand S."/>
            <person name="Jogler M."/>
            <person name="Boedeker C."/>
            <person name="Pinto D."/>
            <person name="Vollmers J."/>
            <person name="Rivas-Marin E."/>
            <person name="Kohn T."/>
            <person name="Peeters S.H."/>
            <person name="Heuer A."/>
            <person name="Rast P."/>
            <person name="Oberbeckmann S."/>
            <person name="Bunk B."/>
            <person name="Jeske O."/>
            <person name="Meyerdierks A."/>
            <person name="Storesund J.E."/>
            <person name="Kallscheuer N."/>
            <person name="Luecker S."/>
            <person name="Lage O.M."/>
            <person name="Pohl T."/>
            <person name="Merkel B.J."/>
            <person name="Hornburger P."/>
            <person name="Mueller R.-W."/>
            <person name="Bruemmer F."/>
            <person name="Labrenz M."/>
            <person name="Spormann A.M."/>
            <person name="Op den Camp H."/>
            <person name="Overmann J."/>
            <person name="Amann R."/>
            <person name="Jetten M.S.M."/>
            <person name="Mascher T."/>
            <person name="Medema M.H."/>
            <person name="Devos D.P."/>
            <person name="Kaster A.-K."/>
            <person name="Ovreas L."/>
            <person name="Rohde M."/>
            <person name="Galperin M.Y."/>
            <person name="Jogler C."/>
        </authorList>
    </citation>
    <scope>NUCLEOTIDE SEQUENCE [LARGE SCALE GENOMIC DNA]</scope>
    <source>
        <strain evidence="2 3">Enr10</strain>
    </source>
</reference>
<name>A0A517QCH6_9PLAN</name>
<protein>
    <submittedName>
        <fullName evidence="2">Uncharacterized protein</fullName>
    </submittedName>
</protein>